<name>A0A1M6BQW6_9ACTN</name>
<dbReference type="InterPro" id="IPR036866">
    <property type="entry name" value="RibonucZ/Hydroxyglut_hydro"/>
</dbReference>
<protein>
    <submittedName>
        <fullName evidence="3">Ribonuclease BN, tRNA processing enzyme</fullName>
    </submittedName>
</protein>
<dbReference type="PANTHER" id="PTHR46018:SF2">
    <property type="entry name" value="ZINC PHOSPHODIESTERASE ELAC PROTEIN 1"/>
    <property type="match status" value="1"/>
</dbReference>
<sequence length="260" mass="27923">MLELEILGSNATAPTREGPASCYLLHTRTGVVLVDAGPGSLLAYCSRYGLDRLRGIVVTHLHADHSLDLMAWAYRWTFPEVLPRVPLFVPAGETDRLAAFDAVFGIPTLAAMNRPIAQSFEVVEMPRDGWTVHEVDGAAFRSFAAHHSVPSAALRFEGPDGRTVAFSSDTGDCEPVAEAAREADLFVCEATYLEADEQALHGHGHLTARMAGALAARARARRLVLTHFADPADRDRGREHAGESFGGPVAVAVPGTVFTP</sequence>
<dbReference type="SUPFAM" id="SSF56281">
    <property type="entry name" value="Metallo-hydrolase/oxidoreductase"/>
    <property type="match status" value="1"/>
</dbReference>
<dbReference type="RefSeq" id="WP_073374323.1">
    <property type="nucleotide sequence ID" value="NZ_FQZK01000001.1"/>
</dbReference>
<dbReference type="Proteomes" id="UP000184452">
    <property type="component" value="Unassembled WGS sequence"/>
</dbReference>
<keyword evidence="1" id="KW-0378">Hydrolase</keyword>
<dbReference type="EMBL" id="FQZK01000001">
    <property type="protein sequence ID" value="SHI50963.1"/>
    <property type="molecule type" value="Genomic_DNA"/>
</dbReference>
<evidence type="ECO:0000313" key="4">
    <source>
        <dbReference type="Proteomes" id="UP000184452"/>
    </source>
</evidence>
<dbReference type="InterPro" id="IPR001279">
    <property type="entry name" value="Metallo-B-lactamas"/>
</dbReference>
<keyword evidence="4" id="KW-1185">Reference proteome</keyword>
<dbReference type="Gene3D" id="3.60.15.10">
    <property type="entry name" value="Ribonuclease Z/Hydroxyacylglutathione hydrolase-like"/>
    <property type="match status" value="1"/>
</dbReference>
<evidence type="ECO:0000259" key="2">
    <source>
        <dbReference type="SMART" id="SM00849"/>
    </source>
</evidence>
<gene>
    <name evidence="3" type="ORF">SAMN05421803_101438</name>
</gene>
<dbReference type="GO" id="GO:0042781">
    <property type="term" value="F:3'-tRNA processing endoribonuclease activity"/>
    <property type="evidence" value="ECO:0007669"/>
    <property type="project" value="TreeGrafter"/>
</dbReference>
<dbReference type="Pfam" id="PF12706">
    <property type="entry name" value="Lactamase_B_2"/>
    <property type="match status" value="1"/>
</dbReference>
<keyword evidence="1" id="KW-0255">Endonuclease</keyword>
<evidence type="ECO:0000256" key="1">
    <source>
        <dbReference type="ARBA" id="ARBA00022759"/>
    </source>
</evidence>
<feature type="domain" description="Metallo-beta-lactamase" evidence="2">
    <location>
        <begin position="19"/>
        <end position="227"/>
    </location>
</feature>
<proteinExistence type="predicted"/>
<dbReference type="SMART" id="SM00849">
    <property type="entry name" value="Lactamase_B"/>
    <property type="match status" value="1"/>
</dbReference>
<dbReference type="AlphaFoldDB" id="A0A1M6BQW6"/>
<evidence type="ECO:0000313" key="3">
    <source>
        <dbReference type="EMBL" id="SHI50963.1"/>
    </source>
</evidence>
<dbReference type="PANTHER" id="PTHR46018">
    <property type="entry name" value="ZINC PHOSPHODIESTERASE ELAC PROTEIN 1"/>
    <property type="match status" value="1"/>
</dbReference>
<dbReference type="OrthoDB" id="9800940at2"/>
<organism evidence="3 4">
    <name type="scientific">Nocardiopsis flavescens</name>
    <dbReference type="NCBI Taxonomy" id="758803"/>
    <lineage>
        <taxon>Bacteria</taxon>
        <taxon>Bacillati</taxon>
        <taxon>Actinomycetota</taxon>
        <taxon>Actinomycetes</taxon>
        <taxon>Streptosporangiales</taxon>
        <taxon>Nocardiopsidaceae</taxon>
        <taxon>Nocardiopsis</taxon>
    </lineage>
</organism>
<reference evidence="3 4" key="1">
    <citation type="submission" date="2016-11" db="EMBL/GenBank/DDBJ databases">
        <authorList>
            <person name="Jaros S."/>
            <person name="Januszkiewicz K."/>
            <person name="Wedrychowicz H."/>
        </authorList>
    </citation>
    <scope>NUCLEOTIDE SEQUENCE [LARGE SCALE GENOMIC DNA]</scope>
    <source>
        <strain evidence="3 4">CGMCC 4.5723</strain>
    </source>
</reference>
<keyword evidence="1" id="KW-0540">Nuclease</keyword>
<dbReference type="STRING" id="758803.SAMN05421803_101438"/>
<accession>A0A1M6BQW6</accession>